<sequence>MKKLLQMNPIANCTKVTLFVDLEQCVLNVLLLFMAYYSTSGIKLDLALYDCSTEWASQLVHFVKLHKLSTRLQFITDGIDSSETFMKAITHCYLQKEEEASQK</sequence>
<evidence type="ECO:0000313" key="2">
    <source>
        <dbReference type="Proteomes" id="UP000785679"/>
    </source>
</evidence>
<keyword evidence="2" id="KW-1185">Reference proteome</keyword>
<evidence type="ECO:0000313" key="1">
    <source>
        <dbReference type="EMBL" id="TNV72610.1"/>
    </source>
</evidence>
<dbReference type="AlphaFoldDB" id="A0A8J8NDV8"/>
<accession>A0A8J8NDV8</accession>
<organism evidence="1 2">
    <name type="scientific">Halteria grandinella</name>
    <dbReference type="NCBI Taxonomy" id="5974"/>
    <lineage>
        <taxon>Eukaryota</taxon>
        <taxon>Sar</taxon>
        <taxon>Alveolata</taxon>
        <taxon>Ciliophora</taxon>
        <taxon>Intramacronucleata</taxon>
        <taxon>Spirotrichea</taxon>
        <taxon>Stichotrichia</taxon>
        <taxon>Sporadotrichida</taxon>
        <taxon>Halteriidae</taxon>
        <taxon>Halteria</taxon>
    </lineage>
</organism>
<dbReference type="Proteomes" id="UP000785679">
    <property type="component" value="Unassembled WGS sequence"/>
</dbReference>
<comment type="caution">
    <text evidence="1">The sequence shown here is derived from an EMBL/GenBank/DDBJ whole genome shotgun (WGS) entry which is preliminary data.</text>
</comment>
<reference evidence="1" key="1">
    <citation type="submission" date="2019-06" db="EMBL/GenBank/DDBJ databases">
        <authorList>
            <person name="Zheng W."/>
        </authorList>
    </citation>
    <scope>NUCLEOTIDE SEQUENCE</scope>
    <source>
        <strain evidence="1">QDHG01</strain>
    </source>
</reference>
<proteinExistence type="predicted"/>
<name>A0A8J8NDV8_HALGN</name>
<gene>
    <name evidence="1" type="ORF">FGO68_gene7230</name>
</gene>
<dbReference type="EMBL" id="RRYP01021639">
    <property type="protein sequence ID" value="TNV72610.1"/>
    <property type="molecule type" value="Genomic_DNA"/>
</dbReference>
<protein>
    <submittedName>
        <fullName evidence="1">Uncharacterized protein</fullName>
    </submittedName>
</protein>